<dbReference type="RefSeq" id="WP_100367316.1">
    <property type="nucleotide sequence ID" value="NZ_PGTY01000001.1"/>
</dbReference>
<gene>
    <name evidence="2" type="ORF">BC777_1354</name>
</gene>
<proteinExistence type="predicted"/>
<dbReference type="Pfam" id="PF13403">
    <property type="entry name" value="Hint_2"/>
    <property type="match status" value="1"/>
</dbReference>
<organism evidence="2 3">
    <name type="scientific">Yoonia maricola</name>
    <dbReference type="NCBI Taxonomy" id="420999"/>
    <lineage>
        <taxon>Bacteria</taxon>
        <taxon>Pseudomonadati</taxon>
        <taxon>Pseudomonadota</taxon>
        <taxon>Alphaproteobacteria</taxon>
        <taxon>Rhodobacterales</taxon>
        <taxon>Paracoccaceae</taxon>
        <taxon>Yoonia</taxon>
    </lineage>
</organism>
<evidence type="ECO:0000259" key="1">
    <source>
        <dbReference type="Pfam" id="PF13403"/>
    </source>
</evidence>
<name>A0A2M8WNK5_9RHOB</name>
<dbReference type="AlphaFoldDB" id="A0A2M8WNK5"/>
<accession>A0A2M8WNK5</accession>
<evidence type="ECO:0000313" key="2">
    <source>
        <dbReference type="EMBL" id="PJI92501.1"/>
    </source>
</evidence>
<feature type="domain" description="Hedgehog/Intein (Hint)" evidence="1">
    <location>
        <begin position="74"/>
        <end position="217"/>
    </location>
</feature>
<dbReference type="EMBL" id="PGTY01000001">
    <property type="protein sequence ID" value="PJI92501.1"/>
    <property type="molecule type" value="Genomic_DNA"/>
</dbReference>
<dbReference type="Proteomes" id="UP000228531">
    <property type="component" value="Unassembled WGS sequence"/>
</dbReference>
<sequence>MEPSPSSPHAIDIYSQQIKQTPAQRQHAKTQSVDVAQRKYEVMYLDAQGRFNEFNTIARAHPAFEDAFAALGHSAIVQTQNGHMSVEDVLPGDEIRLSDGSYEVLQWRGRITLGPTPAGVTNAKQPMMTRITGDALGDSRPAQDLVLGPSARLLHRATGIRKVTGADAAFIPAADFIDGNTVLGLQPAAPVSVFQFGFDTQRSLMVNGLEIETLHPGSAFNLGLRGDALREYLSLFPHKRGFEDFGLMHHPRLRMRDLELLS</sequence>
<dbReference type="InterPro" id="IPR028992">
    <property type="entry name" value="Hedgehog/Intein_dom"/>
</dbReference>
<reference evidence="2 3" key="1">
    <citation type="submission" date="2017-11" db="EMBL/GenBank/DDBJ databases">
        <title>Genomic Encyclopedia of Archaeal and Bacterial Type Strains, Phase II (KMG-II): From Individual Species to Whole Genera.</title>
        <authorList>
            <person name="Goeker M."/>
        </authorList>
    </citation>
    <scope>NUCLEOTIDE SEQUENCE [LARGE SCALE GENOMIC DNA]</scope>
    <source>
        <strain evidence="2 3">DSM 29128</strain>
    </source>
</reference>
<keyword evidence="3" id="KW-1185">Reference proteome</keyword>
<comment type="caution">
    <text evidence="2">The sequence shown here is derived from an EMBL/GenBank/DDBJ whole genome shotgun (WGS) entry which is preliminary data.</text>
</comment>
<dbReference type="OrthoDB" id="6305173at2"/>
<protein>
    <submittedName>
        <fullName evidence="2">Hint domain-containing protein</fullName>
    </submittedName>
</protein>
<evidence type="ECO:0000313" key="3">
    <source>
        <dbReference type="Proteomes" id="UP000228531"/>
    </source>
</evidence>